<sequence>MEAATIEANLTGDPANRGVELMLLGENVRTAVAQTPDAESRVGGVREEMTLGPLKVEGDPVSQTLAMSSEELFAAVEAHNERWGSEDPFLTPPTEDLRKRIAKTRKEILGTHQERLALSAAAFVLAIAGAVAAIRFQEAPPLSAYLAAFLPALAMVLVVSTGQEMVEDYGPIALPMLWGGGRVRLLDRTIASQYFVNVTLLLLILGSFIVVVDASLNLHRYVRYAGEHDDLFSKSLATISVIWSLWWPRLLQLFNFTLGFVLVAGLGFTAAQLVARRELVAVLASGISLWRAMAPVLVVALGFMLVGVANQEFVLPRIVGVLLADDPRVSREDAKIGVTNLPTTADASGRLFFASVFDPDAGEMRGLKVWERDEVGVPLRLISAERAVWDGSAWLLEGGIAQPIGQ</sequence>
<evidence type="ECO:0000256" key="1">
    <source>
        <dbReference type="ARBA" id="ARBA00004651"/>
    </source>
</evidence>
<evidence type="ECO:0000256" key="4">
    <source>
        <dbReference type="ARBA" id="ARBA00022989"/>
    </source>
</evidence>
<organism evidence="7 8">
    <name type="scientific">Durusdinium trenchii</name>
    <dbReference type="NCBI Taxonomy" id="1381693"/>
    <lineage>
        <taxon>Eukaryota</taxon>
        <taxon>Sar</taxon>
        <taxon>Alveolata</taxon>
        <taxon>Dinophyceae</taxon>
        <taxon>Suessiales</taxon>
        <taxon>Symbiodiniaceae</taxon>
        <taxon>Durusdinium</taxon>
    </lineage>
</organism>
<keyword evidence="5 6" id="KW-0472">Membrane</keyword>
<dbReference type="PANTHER" id="PTHR33529:SF6">
    <property type="entry name" value="YJGP_YJGQ FAMILY PERMEASE"/>
    <property type="match status" value="1"/>
</dbReference>
<keyword evidence="2" id="KW-1003">Cell membrane</keyword>
<gene>
    <name evidence="7" type="ORF">SCF082_LOCUS32859</name>
</gene>
<comment type="subcellular location">
    <subcellularLocation>
        <location evidence="1">Cell membrane</location>
        <topology evidence="1">Multi-pass membrane protein</topology>
    </subcellularLocation>
</comment>
<name>A0ABP0NLZ0_9DINO</name>
<evidence type="ECO:0000256" key="5">
    <source>
        <dbReference type="ARBA" id="ARBA00023136"/>
    </source>
</evidence>
<dbReference type="Proteomes" id="UP001642464">
    <property type="component" value="Unassembled WGS sequence"/>
</dbReference>
<keyword evidence="4 6" id="KW-1133">Transmembrane helix</keyword>
<dbReference type="InterPro" id="IPR005495">
    <property type="entry name" value="LptG/LptF_permease"/>
</dbReference>
<feature type="transmembrane region" description="Helical" evidence="6">
    <location>
        <begin position="194"/>
        <end position="211"/>
    </location>
</feature>
<feature type="transmembrane region" description="Helical" evidence="6">
    <location>
        <begin position="287"/>
        <end position="308"/>
    </location>
</feature>
<accession>A0ABP0NLZ0</accession>
<evidence type="ECO:0000256" key="6">
    <source>
        <dbReference type="SAM" id="Phobius"/>
    </source>
</evidence>
<feature type="transmembrane region" description="Helical" evidence="6">
    <location>
        <begin position="254"/>
        <end position="275"/>
    </location>
</feature>
<evidence type="ECO:0000313" key="8">
    <source>
        <dbReference type="Proteomes" id="UP001642464"/>
    </source>
</evidence>
<reference evidence="7 8" key="1">
    <citation type="submission" date="2024-02" db="EMBL/GenBank/DDBJ databases">
        <authorList>
            <person name="Chen Y."/>
            <person name="Shah S."/>
            <person name="Dougan E. K."/>
            <person name="Thang M."/>
            <person name="Chan C."/>
        </authorList>
    </citation>
    <scope>NUCLEOTIDE SEQUENCE [LARGE SCALE GENOMIC DNA]</scope>
</reference>
<feature type="non-terminal residue" evidence="7">
    <location>
        <position position="406"/>
    </location>
</feature>
<dbReference type="Pfam" id="PF03739">
    <property type="entry name" value="LptF_LptG"/>
    <property type="match status" value="1"/>
</dbReference>
<keyword evidence="3 6" id="KW-0812">Transmembrane</keyword>
<evidence type="ECO:0000256" key="3">
    <source>
        <dbReference type="ARBA" id="ARBA00022692"/>
    </source>
</evidence>
<keyword evidence="8" id="KW-1185">Reference proteome</keyword>
<dbReference type="EMBL" id="CAXAMM010028789">
    <property type="protein sequence ID" value="CAK9063455.1"/>
    <property type="molecule type" value="Genomic_DNA"/>
</dbReference>
<evidence type="ECO:0000313" key="7">
    <source>
        <dbReference type="EMBL" id="CAK9063455.1"/>
    </source>
</evidence>
<evidence type="ECO:0000256" key="2">
    <source>
        <dbReference type="ARBA" id="ARBA00022475"/>
    </source>
</evidence>
<dbReference type="PANTHER" id="PTHR33529">
    <property type="entry name" value="SLR0882 PROTEIN-RELATED"/>
    <property type="match status" value="1"/>
</dbReference>
<feature type="transmembrane region" description="Helical" evidence="6">
    <location>
        <begin position="142"/>
        <end position="159"/>
    </location>
</feature>
<comment type="caution">
    <text evidence="7">The sequence shown here is derived from an EMBL/GenBank/DDBJ whole genome shotgun (WGS) entry which is preliminary data.</text>
</comment>
<feature type="transmembrane region" description="Helical" evidence="6">
    <location>
        <begin position="116"/>
        <end position="136"/>
    </location>
</feature>
<protein>
    <submittedName>
        <fullName evidence="7">Uncharacterized protein</fullName>
    </submittedName>
</protein>
<proteinExistence type="predicted"/>